<dbReference type="Proteomes" id="UP000250043">
    <property type="component" value="Unassembled WGS sequence"/>
</dbReference>
<proteinExistence type="predicted"/>
<gene>
    <name evidence="1" type="ORF">OBBRIDRAFT_422859</name>
</gene>
<organism evidence="1 2">
    <name type="scientific">Obba rivulosa</name>
    <dbReference type="NCBI Taxonomy" id="1052685"/>
    <lineage>
        <taxon>Eukaryota</taxon>
        <taxon>Fungi</taxon>
        <taxon>Dikarya</taxon>
        <taxon>Basidiomycota</taxon>
        <taxon>Agaricomycotina</taxon>
        <taxon>Agaricomycetes</taxon>
        <taxon>Polyporales</taxon>
        <taxon>Gelatoporiaceae</taxon>
        <taxon>Obba</taxon>
    </lineage>
</organism>
<dbReference type="AlphaFoldDB" id="A0A8E2B4X3"/>
<protein>
    <submittedName>
        <fullName evidence="1">Uncharacterized protein</fullName>
    </submittedName>
</protein>
<name>A0A8E2B4X3_9APHY</name>
<evidence type="ECO:0000313" key="2">
    <source>
        <dbReference type="Proteomes" id="UP000250043"/>
    </source>
</evidence>
<sequence>MVISARGCPSNWLAAHTTATPPVNLTAPNHSELLLHHLVRNIFPLSTGERMIALFLFSCCLLSEASVQLSQGAGRMLLRNGHVCTRVSVPVSFWHANFVLMCAPRNHSSIIGRLLRSTAVRCANLAPQRICPRQLYCHRRFGRCRTVRHMTTEFLWRTFIERRRSILRRCHLSRLHAPRAYKICCDSDRLVSHCSV</sequence>
<dbReference type="EMBL" id="KV722366">
    <property type="protein sequence ID" value="OCH92617.1"/>
    <property type="molecule type" value="Genomic_DNA"/>
</dbReference>
<evidence type="ECO:0000313" key="1">
    <source>
        <dbReference type="EMBL" id="OCH92617.1"/>
    </source>
</evidence>
<keyword evidence="2" id="KW-1185">Reference proteome</keyword>
<reference evidence="1 2" key="1">
    <citation type="submission" date="2016-07" db="EMBL/GenBank/DDBJ databases">
        <title>Draft genome of the white-rot fungus Obba rivulosa 3A-2.</title>
        <authorList>
            <consortium name="DOE Joint Genome Institute"/>
            <person name="Miettinen O."/>
            <person name="Riley R."/>
            <person name="Acob R."/>
            <person name="Barry K."/>
            <person name="Cullen D."/>
            <person name="De Vries R."/>
            <person name="Hainaut M."/>
            <person name="Hatakka A."/>
            <person name="Henrissat B."/>
            <person name="Hilden K."/>
            <person name="Kuo R."/>
            <person name="Labutti K."/>
            <person name="Lipzen A."/>
            <person name="Makela M.R."/>
            <person name="Sandor L."/>
            <person name="Spatafora J.W."/>
            <person name="Grigoriev I.V."/>
            <person name="Hibbett D.S."/>
        </authorList>
    </citation>
    <scope>NUCLEOTIDE SEQUENCE [LARGE SCALE GENOMIC DNA]</scope>
    <source>
        <strain evidence="1 2">3A-2</strain>
    </source>
</reference>
<accession>A0A8E2B4X3</accession>